<dbReference type="Pfam" id="PF13556">
    <property type="entry name" value="HTH_30"/>
    <property type="match status" value="1"/>
</dbReference>
<dbReference type="InterPro" id="IPR051448">
    <property type="entry name" value="CdaR-like_regulators"/>
</dbReference>
<dbReference type="Gene3D" id="1.10.10.2840">
    <property type="entry name" value="PucR C-terminal helix-turn-helix domain"/>
    <property type="match status" value="1"/>
</dbReference>
<feature type="domain" description="PucR C-terminal helix-turn-helix" evidence="1">
    <location>
        <begin position="225"/>
        <end position="282"/>
    </location>
</feature>
<evidence type="ECO:0000259" key="1">
    <source>
        <dbReference type="Pfam" id="PF13556"/>
    </source>
</evidence>
<dbReference type="InterPro" id="IPR042070">
    <property type="entry name" value="PucR_C-HTH_sf"/>
</dbReference>
<dbReference type="SUPFAM" id="SSF46689">
    <property type="entry name" value="Homeodomain-like"/>
    <property type="match status" value="1"/>
</dbReference>
<protein>
    <submittedName>
        <fullName evidence="2">PucR family transcriptional regulator</fullName>
    </submittedName>
</protein>
<evidence type="ECO:0000313" key="2">
    <source>
        <dbReference type="EMBL" id="MFD2639019.1"/>
    </source>
</evidence>
<dbReference type="PANTHER" id="PTHR33744:SF15">
    <property type="entry name" value="CARBOHYDRATE DIACID REGULATOR"/>
    <property type="match status" value="1"/>
</dbReference>
<dbReference type="InterPro" id="IPR009057">
    <property type="entry name" value="Homeodomain-like_sf"/>
</dbReference>
<dbReference type="EMBL" id="JBHUMZ010000021">
    <property type="protein sequence ID" value="MFD2639019.1"/>
    <property type="molecule type" value="Genomic_DNA"/>
</dbReference>
<organism evidence="2 3">
    <name type="scientific">Piscibacillus salipiscarius</name>
    <dbReference type="NCBI Taxonomy" id="299480"/>
    <lineage>
        <taxon>Bacteria</taxon>
        <taxon>Bacillati</taxon>
        <taxon>Bacillota</taxon>
        <taxon>Bacilli</taxon>
        <taxon>Bacillales</taxon>
        <taxon>Bacillaceae</taxon>
        <taxon>Piscibacillus</taxon>
    </lineage>
</organism>
<dbReference type="Proteomes" id="UP001597452">
    <property type="component" value="Unassembled WGS sequence"/>
</dbReference>
<reference evidence="3" key="1">
    <citation type="journal article" date="2019" name="Int. J. Syst. Evol. Microbiol.">
        <title>The Global Catalogue of Microorganisms (GCM) 10K type strain sequencing project: providing services to taxonomists for standard genome sequencing and annotation.</title>
        <authorList>
            <consortium name="The Broad Institute Genomics Platform"/>
            <consortium name="The Broad Institute Genome Sequencing Center for Infectious Disease"/>
            <person name="Wu L."/>
            <person name="Ma J."/>
        </authorList>
    </citation>
    <scope>NUCLEOTIDE SEQUENCE [LARGE SCALE GENOMIC DNA]</scope>
    <source>
        <strain evidence="3">TISTR 1571</strain>
    </source>
</reference>
<comment type="caution">
    <text evidence="2">The sequence shown here is derived from an EMBL/GenBank/DDBJ whole genome shotgun (WGS) entry which is preliminary data.</text>
</comment>
<dbReference type="PANTHER" id="PTHR33744">
    <property type="entry name" value="CARBOHYDRATE DIACID REGULATOR"/>
    <property type="match status" value="1"/>
</dbReference>
<proteinExistence type="predicted"/>
<name>A0ABW5QAI1_9BACI</name>
<evidence type="ECO:0000313" key="3">
    <source>
        <dbReference type="Proteomes" id="UP001597452"/>
    </source>
</evidence>
<dbReference type="InterPro" id="IPR025736">
    <property type="entry name" value="PucR_C-HTH_dom"/>
</dbReference>
<keyword evidence="3" id="KW-1185">Reference proteome</keyword>
<dbReference type="RefSeq" id="WP_054751771.1">
    <property type="nucleotide sequence ID" value="NZ_JBHUMZ010000021.1"/>
</dbReference>
<accession>A0ABW5QAI1</accession>
<sequence>MDFQKLVELFPNLKRVHSEPKHSFTFRIQGQLYAIPEKDLTYDYKQIIKAFADHELIHTNEEKNWLDFLNGLSSERPIQGQNIRLTIMQIQNNSEQQDTLKESISLLLNKSVLFLWEKPNLLVLLESLCGDYEPIPFEEIIDVMSDDLDLNLRLMISNPLKVDEKTPEFYKWFIDTADKVFTKTSKRLVKQGDALILLLPEKYTFGEREYFGQSILQNSSDDEDLIKTIKTVIEHQGNVTAAAKTLYMHRNSVQYRLDKFQELTGHDIKNFNDMLNVYLAIQLIE</sequence>
<gene>
    <name evidence="2" type="ORF">ACFSW4_09110</name>
</gene>